<evidence type="ECO:0000256" key="2">
    <source>
        <dbReference type="ARBA" id="ARBA00022771"/>
    </source>
</evidence>
<feature type="domain" description="RING-type" evidence="5">
    <location>
        <begin position="90"/>
        <end position="132"/>
    </location>
</feature>
<comment type="caution">
    <text evidence="6">The sequence shown here is derived from an EMBL/GenBank/DDBJ whole genome shotgun (WGS) entry which is preliminary data.</text>
</comment>
<evidence type="ECO:0000256" key="4">
    <source>
        <dbReference type="PROSITE-ProRule" id="PRU00175"/>
    </source>
</evidence>
<proteinExistence type="predicted"/>
<dbReference type="PANTHER" id="PTHR14155:SF627">
    <property type="entry name" value="OS06G0192800 PROTEIN"/>
    <property type="match status" value="1"/>
</dbReference>
<evidence type="ECO:0000256" key="3">
    <source>
        <dbReference type="ARBA" id="ARBA00022833"/>
    </source>
</evidence>
<evidence type="ECO:0000313" key="6">
    <source>
        <dbReference type="EMBL" id="KAJ7100112.1"/>
    </source>
</evidence>
<dbReference type="InterPro" id="IPR001841">
    <property type="entry name" value="Znf_RING"/>
</dbReference>
<keyword evidence="1" id="KW-0479">Metal-binding</keyword>
<evidence type="ECO:0000313" key="7">
    <source>
        <dbReference type="Proteomes" id="UP001222325"/>
    </source>
</evidence>
<dbReference type="PROSITE" id="PS50089">
    <property type="entry name" value="ZF_RING_2"/>
    <property type="match status" value="1"/>
</dbReference>
<dbReference type="PANTHER" id="PTHR14155">
    <property type="entry name" value="RING FINGER DOMAIN-CONTAINING"/>
    <property type="match status" value="1"/>
</dbReference>
<dbReference type="GO" id="GO:0008270">
    <property type="term" value="F:zinc ion binding"/>
    <property type="evidence" value="ECO:0007669"/>
    <property type="project" value="UniProtKB-KW"/>
</dbReference>
<dbReference type="SMART" id="SM00184">
    <property type="entry name" value="RING"/>
    <property type="match status" value="1"/>
</dbReference>
<accession>A0AAD6UER5</accession>
<name>A0AAD6UER5_9AGAR</name>
<dbReference type="Gene3D" id="3.30.40.10">
    <property type="entry name" value="Zinc/RING finger domain, C3HC4 (zinc finger)"/>
    <property type="match status" value="1"/>
</dbReference>
<keyword evidence="2 4" id="KW-0863">Zinc-finger</keyword>
<protein>
    <recommendedName>
        <fullName evidence="5">RING-type domain-containing protein</fullName>
    </recommendedName>
</protein>
<dbReference type="SUPFAM" id="SSF57850">
    <property type="entry name" value="RING/U-box"/>
    <property type="match status" value="1"/>
</dbReference>
<evidence type="ECO:0000256" key="1">
    <source>
        <dbReference type="ARBA" id="ARBA00022723"/>
    </source>
</evidence>
<keyword evidence="3" id="KW-0862">Zinc</keyword>
<dbReference type="Proteomes" id="UP001222325">
    <property type="component" value="Unassembled WGS sequence"/>
</dbReference>
<reference evidence="6" key="1">
    <citation type="submission" date="2023-03" db="EMBL/GenBank/DDBJ databases">
        <title>Massive genome expansion in bonnet fungi (Mycena s.s.) driven by repeated elements and novel gene families across ecological guilds.</title>
        <authorList>
            <consortium name="Lawrence Berkeley National Laboratory"/>
            <person name="Harder C.B."/>
            <person name="Miyauchi S."/>
            <person name="Viragh M."/>
            <person name="Kuo A."/>
            <person name="Thoen E."/>
            <person name="Andreopoulos B."/>
            <person name="Lu D."/>
            <person name="Skrede I."/>
            <person name="Drula E."/>
            <person name="Henrissat B."/>
            <person name="Morin E."/>
            <person name="Kohler A."/>
            <person name="Barry K."/>
            <person name="LaButti K."/>
            <person name="Morin E."/>
            <person name="Salamov A."/>
            <person name="Lipzen A."/>
            <person name="Mereny Z."/>
            <person name="Hegedus B."/>
            <person name="Baldrian P."/>
            <person name="Stursova M."/>
            <person name="Weitz H."/>
            <person name="Taylor A."/>
            <person name="Grigoriev I.V."/>
            <person name="Nagy L.G."/>
            <person name="Martin F."/>
            <person name="Kauserud H."/>
        </authorList>
    </citation>
    <scope>NUCLEOTIDE SEQUENCE</scope>
    <source>
        <strain evidence="6">CBHHK173m</strain>
    </source>
</reference>
<dbReference type="EMBL" id="JARJCN010000006">
    <property type="protein sequence ID" value="KAJ7100112.1"/>
    <property type="molecule type" value="Genomic_DNA"/>
</dbReference>
<dbReference type="InterPro" id="IPR013083">
    <property type="entry name" value="Znf_RING/FYVE/PHD"/>
</dbReference>
<dbReference type="InterPro" id="IPR053238">
    <property type="entry name" value="RING-H2_zinc_finger"/>
</dbReference>
<organism evidence="6 7">
    <name type="scientific">Mycena belliarum</name>
    <dbReference type="NCBI Taxonomy" id="1033014"/>
    <lineage>
        <taxon>Eukaryota</taxon>
        <taxon>Fungi</taxon>
        <taxon>Dikarya</taxon>
        <taxon>Basidiomycota</taxon>
        <taxon>Agaricomycotina</taxon>
        <taxon>Agaricomycetes</taxon>
        <taxon>Agaricomycetidae</taxon>
        <taxon>Agaricales</taxon>
        <taxon>Marasmiineae</taxon>
        <taxon>Mycenaceae</taxon>
        <taxon>Mycena</taxon>
    </lineage>
</organism>
<gene>
    <name evidence="6" type="ORF">B0H15DRAFT_770909</name>
</gene>
<dbReference type="AlphaFoldDB" id="A0AAD6UER5"/>
<dbReference type="Pfam" id="PF13639">
    <property type="entry name" value="zf-RING_2"/>
    <property type="match status" value="1"/>
</dbReference>
<sequence length="146" mass="16268">MEVTDLDILLARLENDQRDGANYDTMLFLSEFIGPATPVRPEGPSAAPWKSGPKASVVLTGLIEVQRRRTTKDGRVKLKLALLGTAVDRCGICMSQFRKAERARLSDACRHAFHERCLARWVVRSCTCPLCRVALDLDDSVTNIRP</sequence>
<evidence type="ECO:0000259" key="5">
    <source>
        <dbReference type="PROSITE" id="PS50089"/>
    </source>
</evidence>
<keyword evidence="7" id="KW-1185">Reference proteome</keyword>